<accession>A0A7S1VEL3</accession>
<dbReference type="SUPFAM" id="SSF52833">
    <property type="entry name" value="Thioredoxin-like"/>
    <property type="match status" value="1"/>
</dbReference>
<dbReference type="Pfam" id="PF00085">
    <property type="entry name" value="Thioredoxin"/>
    <property type="match status" value="1"/>
</dbReference>
<proteinExistence type="predicted"/>
<evidence type="ECO:0000259" key="1">
    <source>
        <dbReference type="Pfam" id="PF00085"/>
    </source>
</evidence>
<dbReference type="Gene3D" id="3.40.30.10">
    <property type="entry name" value="Glutaredoxin"/>
    <property type="match status" value="1"/>
</dbReference>
<dbReference type="InterPro" id="IPR013766">
    <property type="entry name" value="Thioredoxin_domain"/>
</dbReference>
<feature type="domain" description="Thioredoxin" evidence="1">
    <location>
        <begin position="94"/>
        <end position="188"/>
    </location>
</feature>
<evidence type="ECO:0000313" key="2">
    <source>
        <dbReference type="EMBL" id="CAD9297416.1"/>
    </source>
</evidence>
<protein>
    <recommendedName>
        <fullName evidence="1">Thioredoxin domain-containing protein</fullName>
    </recommendedName>
</protein>
<reference evidence="2" key="1">
    <citation type="submission" date="2021-01" db="EMBL/GenBank/DDBJ databases">
        <authorList>
            <person name="Corre E."/>
            <person name="Pelletier E."/>
            <person name="Niang G."/>
            <person name="Scheremetjew M."/>
            <person name="Finn R."/>
            <person name="Kale V."/>
            <person name="Holt S."/>
            <person name="Cochrane G."/>
            <person name="Meng A."/>
            <person name="Brown T."/>
            <person name="Cohen L."/>
        </authorList>
    </citation>
    <scope>NUCLEOTIDE SEQUENCE</scope>
    <source>
        <strain evidence="2">ATCC 50979</strain>
    </source>
</reference>
<name>A0A7S1VEL3_9EUKA</name>
<gene>
    <name evidence="2" type="ORF">SSP0437_LOCUS6418</name>
</gene>
<dbReference type="EMBL" id="HBGL01008319">
    <property type="protein sequence ID" value="CAD9297416.1"/>
    <property type="molecule type" value="Transcribed_RNA"/>
</dbReference>
<organism evidence="2">
    <name type="scientific">Sexangularia sp. CB-2014</name>
    <dbReference type="NCBI Taxonomy" id="1486929"/>
    <lineage>
        <taxon>Eukaryota</taxon>
        <taxon>Amoebozoa</taxon>
        <taxon>Tubulinea</taxon>
        <taxon>Elardia</taxon>
        <taxon>Arcellinida</taxon>
        <taxon>Arcellinida incertae sedis</taxon>
        <taxon>Sexangularia</taxon>
    </lineage>
</organism>
<sequence>MRTGHRHREWLERRLASEIEEDEMFDAGIVDPHHEAMHKDSWAEHRAHAIALAVDRTGDDHASVDTAMHFADEPSDEYAARVRREAWSRLRRVTTHNFPVFARTHAAQFILFEHSHCVECLRWVDVVLEKSQSDYYMYDVVPGGRVDVEEEPELAERFAIKHVPTIMVFRHGEPVGVYTGEMRVGSFVHFAMEVSDKAHKKTLRWKEWEGTHRTEL</sequence>
<dbReference type="AlphaFoldDB" id="A0A7S1VEL3"/>
<dbReference type="InterPro" id="IPR036249">
    <property type="entry name" value="Thioredoxin-like_sf"/>
</dbReference>
<dbReference type="CDD" id="cd02947">
    <property type="entry name" value="TRX_family"/>
    <property type="match status" value="1"/>
</dbReference>